<evidence type="ECO:0000313" key="1">
    <source>
        <dbReference type="EMBL" id="PMD66847.1"/>
    </source>
</evidence>
<gene>
    <name evidence="1" type="ORF">K444DRAFT_578135</name>
</gene>
<sequence length="161" mass="18169">MLGPIEHVNQGKTPRILLPAVCKFNALHSGSEILELQSVIRETLWGMREASIVSEQRNLVAQEADLGDLTDAIVKELGLKRRLSEVGVRRDIFERLAEASLRDPFLETNCVPISRKGEVLERARAVELDEQKTFSANDIWKWSLEAATQFVNRSFLCRPLG</sequence>
<dbReference type="Proteomes" id="UP000235371">
    <property type="component" value="Unassembled WGS sequence"/>
</dbReference>
<dbReference type="GeneID" id="36585673"/>
<dbReference type="EMBL" id="KZ613740">
    <property type="protein sequence ID" value="PMD66847.1"/>
    <property type="molecule type" value="Genomic_DNA"/>
</dbReference>
<accession>A0A2J6TV11</accession>
<keyword evidence="2" id="KW-1185">Reference proteome</keyword>
<dbReference type="STRING" id="1095630.A0A2J6TV11"/>
<organism evidence="1 2">
    <name type="scientific">Hyaloscypha bicolor E</name>
    <dbReference type="NCBI Taxonomy" id="1095630"/>
    <lineage>
        <taxon>Eukaryota</taxon>
        <taxon>Fungi</taxon>
        <taxon>Dikarya</taxon>
        <taxon>Ascomycota</taxon>
        <taxon>Pezizomycotina</taxon>
        <taxon>Leotiomycetes</taxon>
        <taxon>Helotiales</taxon>
        <taxon>Hyaloscyphaceae</taxon>
        <taxon>Hyaloscypha</taxon>
        <taxon>Hyaloscypha bicolor</taxon>
    </lineage>
</organism>
<reference evidence="1 2" key="1">
    <citation type="submission" date="2016-04" db="EMBL/GenBank/DDBJ databases">
        <title>A degradative enzymes factory behind the ericoid mycorrhizal symbiosis.</title>
        <authorList>
            <consortium name="DOE Joint Genome Institute"/>
            <person name="Martino E."/>
            <person name="Morin E."/>
            <person name="Grelet G."/>
            <person name="Kuo A."/>
            <person name="Kohler A."/>
            <person name="Daghino S."/>
            <person name="Barry K."/>
            <person name="Choi C."/>
            <person name="Cichocki N."/>
            <person name="Clum A."/>
            <person name="Copeland A."/>
            <person name="Hainaut M."/>
            <person name="Haridas S."/>
            <person name="Labutti K."/>
            <person name="Lindquist E."/>
            <person name="Lipzen A."/>
            <person name="Khouja H.-R."/>
            <person name="Murat C."/>
            <person name="Ohm R."/>
            <person name="Olson A."/>
            <person name="Spatafora J."/>
            <person name="Veneault-Fourrey C."/>
            <person name="Henrissat B."/>
            <person name="Grigoriev I."/>
            <person name="Martin F."/>
            <person name="Perotto S."/>
        </authorList>
    </citation>
    <scope>NUCLEOTIDE SEQUENCE [LARGE SCALE GENOMIC DNA]</scope>
    <source>
        <strain evidence="1 2">E</strain>
    </source>
</reference>
<dbReference type="Gene3D" id="1.20.1090.10">
    <property type="entry name" value="Dehydroquinate synthase-like - alpha domain"/>
    <property type="match status" value="1"/>
</dbReference>
<dbReference type="SUPFAM" id="SSF56796">
    <property type="entry name" value="Dehydroquinate synthase-like"/>
    <property type="match status" value="1"/>
</dbReference>
<dbReference type="OrthoDB" id="339764at2759"/>
<dbReference type="InParanoid" id="A0A2J6TV11"/>
<proteinExistence type="predicted"/>
<dbReference type="AlphaFoldDB" id="A0A2J6TV11"/>
<dbReference type="RefSeq" id="XP_024743751.1">
    <property type="nucleotide sequence ID" value="XM_024877596.1"/>
</dbReference>
<name>A0A2J6TV11_9HELO</name>
<evidence type="ECO:0000313" key="2">
    <source>
        <dbReference type="Proteomes" id="UP000235371"/>
    </source>
</evidence>
<protein>
    <submittedName>
        <fullName evidence="1">Uncharacterized protein</fullName>
    </submittedName>
</protein>